<keyword evidence="3" id="KW-1185">Reference proteome</keyword>
<reference evidence="2 3" key="1">
    <citation type="submission" date="2018-10" db="EMBL/GenBank/DDBJ databases">
        <title>A high-quality apple genome assembly.</title>
        <authorList>
            <person name="Hu J."/>
        </authorList>
    </citation>
    <scope>NUCLEOTIDE SEQUENCE [LARGE SCALE GENOMIC DNA]</scope>
    <source>
        <strain evidence="3">cv. HFTH1</strain>
        <tissue evidence="2">Young leaf</tissue>
    </source>
</reference>
<keyword evidence="1" id="KW-0175">Coiled coil</keyword>
<protein>
    <submittedName>
        <fullName evidence="2">Uncharacterized protein</fullName>
    </submittedName>
</protein>
<dbReference type="EMBL" id="RDQH01000330">
    <property type="protein sequence ID" value="RXI02132.1"/>
    <property type="molecule type" value="Genomic_DNA"/>
</dbReference>
<organism evidence="2 3">
    <name type="scientific">Malus domestica</name>
    <name type="common">Apple</name>
    <name type="synonym">Pyrus malus</name>
    <dbReference type="NCBI Taxonomy" id="3750"/>
    <lineage>
        <taxon>Eukaryota</taxon>
        <taxon>Viridiplantae</taxon>
        <taxon>Streptophyta</taxon>
        <taxon>Embryophyta</taxon>
        <taxon>Tracheophyta</taxon>
        <taxon>Spermatophyta</taxon>
        <taxon>Magnoliopsida</taxon>
        <taxon>eudicotyledons</taxon>
        <taxon>Gunneridae</taxon>
        <taxon>Pentapetalae</taxon>
        <taxon>rosids</taxon>
        <taxon>fabids</taxon>
        <taxon>Rosales</taxon>
        <taxon>Rosaceae</taxon>
        <taxon>Amygdaloideae</taxon>
        <taxon>Maleae</taxon>
        <taxon>Malus</taxon>
    </lineage>
</organism>
<gene>
    <name evidence="2" type="ORF">DVH24_026662</name>
</gene>
<proteinExistence type="predicted"/>
<feature type="coiled-coil region" evidence="1">
    <location>
        <begin position="322"/>
        <end position="349"/>
    </location>
</feature>
<evidence type="ECO:0000313" key="2">
    <source>
        <dbReference type="EMBL" id="RXI02132.1"/>
    </source>
</evidence>
<evidence type="ECO:0000313" key="3">
    <source>
        <dbReference type="Proteomes" id="UP000290289"/>
    </source>
</evidence>
<accession>A0A498K9P2</accession>
<dbReference type="Proteomes" id="UP000290289">
    <property type="component" value="Chromosome 4"/>
</dbReference>
<dbReference type="AlphaFoldDB" id="A0A498K9P2"/>
<evidence type="ECO:0000256" key="1">
    <source>
        <dbReference type="SAM" id="Coils"/>
    </source>
</evidence>
<sequence length="401" mass="44995">MAPQVIVYFHELPTTHAKVRRVKHAGYRMSFIIDQAQASLNIPKPNPGVEANKATAKVAKTVQKKTPSKNTTKNVKKRVAKVLRKKRSENDVVEATEGLPNVAAKAPLASPKATKTKKHRVIKTNALAADKSCITTKIIVGSIPITLIIAEPLRVVSFKEEKKVSRKNTTRRVQPAKKDNIVSNIKSQAWYIESKVKVANPYHLWGHYKVTNCVKSKKTNPKIHNNETMRIQAHMLQGASKKHLKTSLKTKLWGSTLARNHRGAFPDLQAKSRPCIGHIKQSMAQTRLHQSHYKAFASNNIPKWLESKNEDVESMSVMVISTSRLEEQLQEMQRKLAEKDAEIVALTAQLAIKANVVGGEPQTFDELVSMACNVEKQIARNRFKFRAWSETEKTNKGIEGE</sequence>
<comment type="caution">
    <text evidence="2">The sequence shown here is derived from an EMBL/GenBank/DDBJ whole genome shotgun (WGS) entry which is preliminary data.</text>
</comment>
<name>A0A498K9P2_MALDO</name>